<dbReference type="RefSeq" id="WP_098151408.1">
    <property type="nucleotide sequence ID" value="NZ_CADEQH010000024.1"/>
</dbReference>
<dbReference type="SUPFAM" id="SSF89796">
    <property type="entry name" value="CoA-transferase family III (CaiB/BaiF)"/>
    <property type="match status" value="1"/>
</dbReference>
<sequence length="366" mass="38209">MNDAGLPLDGIEVLEFEGLGPAPLAGWMLAALGARVTLVARPGGRVGGPAGLSGQDGDLLRERKTVIECDLKAPASREAMLARVARADVLIEGYRPGVMERLGLGPFDCAARRPSLVYARMTGWGQQGPLAERAGHDLNYVALTGVLALAVKPGEAPVIPPTVIGDAGGALGLAFGIVSALLAARASGRGRVVDGAIVDVAAMLGALALWARERGQLGTPDAASLFHDAPFYAVYRCADGAYVSLAALEPAFYRQFVERFGLDGVTVEAQYERAAWPALKARFAAHFAGEPAAAWCARFEGSDACVAPVLDFEAAARHAHLVAREVYSPTGEGALRVRVAPRFTWLGDGGGAGETRATPRANSDEE</sequence>
<comment type="caution">
    <text evidence="1">The sequence shown here is derived from an EMBL/GenBank/DDBJ whole genome shotgun (WGS) entry which is preliminary data.</text>
</comment>
<dbReference type="InterPro" id="IPR050509">
    <property type="entry name" value="CoA-transferase_III"/>
</dbReference>
<dbReference type="PANTHER" id="PTHR48228:SF5">
    <property type="entry name" value="ALPHA-METHYLACYL-COA RACEMASE"/>
    <property type="match status" value="1"/>
</dbReference>
<organism evidence="1 2">
    <name type="scientific">Burkholderia gladioli</name>
    <name type="common">Pseudomonas marginata</name>
    <name type="synonym">Phytomonas marginata</name>
    <dbReference type="NCBI Taxonomy" id="28095"/>
    <lineage>
        <taxon>Bacteria</taxon>
        <taxon>Pseudomonadati</taxon>
        <taxon>Pseudomonadota</taxon>
        <taxon>Betaproteobacteria</taxon>
        <taxon>Burkholderiales</taxon>
        <taxon>Burkholderiaceae</taxon>
        <taxon>Burkholderia</taxon>
    </lineage>
</organism>
<dbReference type="PANTHER" id="PTHR48228">
    <property type="entry name" value="SUCCINYL-COA--D-CITRAMALATE COA-TRANSFERASE"/>
    <property type="match status" value="1"/>
</dbReference>
<dbReference type="EMBL" id="PDDY01000001">
    <property type="protein sequence ID" value="PEH41012.1"/>
    <property type="molecule type" value="Genomic_DNA"/>
</dbReference>
<evidence type="ECO:0000313" key="1">
    <source>
        <dbReference type="EMBL" id="PEH41012.1"/>
    </source>
</evidence>
<dbReference type="Pfam" id="PF02515">
    <property type="entry name" value="CoA_transf_3"/>
    <property type="match status" value="1"/>
</dbReference>
<proteinExistence type="predicted"/>
<dbReference type="GO" id="GO:0016740">
    <property type="term" value="F:transferase activity"/>
    <property type="evidence" value="ECO:0007669"/>
    <property type="project" value="UniProtKB-KW"/>
</dbReference>
<dbReference type="Proteomes" id="UP000220629">
    <property type="component" value="Unassembled WGS sequence"/>
</dbReference>
<name>A0A2A7SBY6_BURGA</name>
<accession>A0A2A7SBY6</accession>
<dbReference type="Gene3D" id="3.30.1540.10">
    <property type="entry name" value="formyl-coa transferase, domain 3"/>
    <property type="match status" value="1"/>
</dbReference>
<dbReference type="Gene3D" id="3.40.50.10540">
    <property type="entry name" value="Crotonobetainyl-coa:carnitine coa-transferase, domain 1"/>
    <property type="match status" value="1"/>
</dbReference>
<keyword evidence="1" id="KW-0808">Transferase</keyword>
<dbReference type="InterPro" id="IPR044855">
    <property type="entry name" value="CoA-Trfase_III_dom3_sf"/>
</dbReference>
<dbReference type="InterPro" id="IPR003673">
    <property type="entry name" value="CoA-Trfase_fam_III"/>
</dbReference>
<dbReference type="AlphaFoldDB" id="A0A2A7SBY6"/>
<gene>
    <name evidence="1" type="ORF">CRM94_01890</name>
</gene>
<reference evidence="2" key="1">
    <citation type="submission" date="2017-09" db="EMBL/GenBank/DDBJ databases">
        <title>FDA dAtabase for Regulatory Grade micrObial Sequences (FDA-ARGOS): Supporting development and validation of Infectious Disease Dx tests.</title>
        <authorList>
            <person name="Minogue T."/>
            <person name="Wolcott M."/>
            <person name="Wasieloski L."/>
            <person name="Aguilar W."/>
            <person name="Moore D."/>
            <person name="Tallon L."/>
            <person name="Sadzewicz L."/>
            <person name="Ott S."/>
            <person name="Zhao X."/>
            <person name="Nagaraj S."/>
            <person name="Vavikolanu K."/>
            <person name="Aluvathingal J."/>
            <person name="Nadendla S."/>
            <person name="Sichtig H."/>
        </authorList>
    </citation>
    <scope>NUCLEOTIDE SEQUENCE [LARGE SCALE GENOMIC DNA]</scope>
    <source>
        <strain evidence="2">FDAARGOS_390</strain>
    </source>
</reference>
<protein>
    <submittedName>
        <fullName evidence="1">CoA transferase</fullName>
    </submittedName>
</protein>
<evidence type="ECO:0000313" key="2">
    <source>
        <dbReference type="Proteomes" id="UP000220629"/>
    </source>
</evidence>
<dbReference type="InterPro" id="IPR023606">
    <property type="entry name" value="CoA-Trfase_III_dom_1_sf"/>
</dbReference>